<evidence type="ECO:0000313" key="2">
    <source>
        <dbReference type="Proteomes" id="UP000279833"/>
    </source>
</evidence>
<protein>
    <submittedName>
        <fullName evidence="3">BAF250_C domain-containing protein</fullName>
    </submittedName>
</protein>
<reference evidence="3" key="1">
    <citation type="submission" date="2016-06" db="UniProtKB">
        <authorList>
            <consortium name="WormBaseParasite"/>
        </authorList>
    </citation>
    <scope>IDENTIFICATION</scope>
</reference>
<dbReference type="InterPro" id="IPR045090">
    <property type="entry name" value="Pept_M3A_M3B"/>
</dbReference>
<name>A0A183JH80_9TREM</name>
<accession>A0A183JH80</accession>
<sequence length="201" mass="21834">MAPSGCKAPLKDSQEPVHAFALGSEQFEVIEFVCLGSCIRAVGGILDDLSDTLCRVADLSDCIRMLHPDQAYRYSALKACQSIGQLVEELNTNSNLYNASVRASSSSQVDKLIPDTHMDNVDRRVLDLFVADFELSGVQLQDPCRHEQFVHAASFALNCGAKFIEILSTFDIISILSSSCSFPLALNQCTLVPSALSIEAD</sequence>
<dbReference type="PANTHER" id="PTHR11804:SF79">
    <property type="entry name" value="MITOCHONDRIAL INTERMEDIATE PEPTIDASE"/>
    <property type="match status" value="1"/>
</dbReference>
<keyword evidence="2" id="KW-1185">Reference proteome</keyword>
<organism evidence="3">
    <name type="scientific">Schistosoma curassoni</name>
    <dbReference type="NCBI Taxonomy" id="6186"/>
    <lineage>
        <taxon>Eukaryota</taxon>
        <taxon>Metazoa</taxon>
        <taxon>Spiralia</taxon>
        <taxon>Lophotrochozoa</taxon>
        <taxon>Platyhelminthes</taxon>
        <taxon>Trematoda</taxon>
        <taxon>Digenea</taxon>
        <taxon>Strigeidida</taxon>
        <taxon>Schistosomatoidea</taxon>
        <taxon>Schistosomatidae</taxon>
        <taxon>Schistosoma</taxon>
    </lineage>
</organism>
<dbReference type="GO" id="GO:0005739">
    <property type="term" value="C:mitochondrion"/>
    <property type="evidence" value="ECO:0007669"/>
    <property type="project" value="TreeGrafter"/>
</dbReference>
<proteinExistence type="predicted"/>
<evidence type="ECO:0000313" key="3">
    <source>
        <dbReference type="WBParaSite" id="SCUD_0000205301-mRNA-1"/>
    </source>
</evidence>
<reference evidence="1 2" key="2">
    <citation type="submission" date="2018-11" db="EMBL/GenBank/DDBJ databases">
        <authorList>
            <consortium name="Pathogen Informatics"/>
        </authorList>
    </citation>
    <scope>NUCLEOTIDE SEQUENCE [LARGE SCALE GENOMIC DNA]</scope>
    <source>
        <strain evidence="1">Dakar</strain>
        <strain evidence="2">Dakar, Senegal</strain>
    </source>
</reference>
<dbReference type="GO" id="GO:0006518">
    <property type="term" value="P:peptide metabolic process"/>
    <property type="evidence" value="ECO:0007669"/>
    <property type="project" value="TreeGrafter"/>
</dbReference>
<dbReference type="Proteomes" id="UP000279833">
    <property type="component" value="Unassembled WGS sequence"/>
</dbReference>
<dbReference type="EMBL" id="UZAK01001850">
    <property type="protein sequence ID" value="VDO71848.1"/>
    <property type="molecule type" value="Genomic_DNA"/>
</dbReference>
<dbReference type="STRING" id="6186.A0A183JH80"/>
<gene>
    <name evidence="1" type="ORF">SCUD_LOCUS2054</name>
</gene>
<dbReference type="PANTHER" id="PTHR11804">
    <property type="entry name" value="PROTEASE M3 THIMET OLIGOPEPTIDASE-RELATED"/>
    <property type="match status" value="1"/>
</dbReference>
<dbReference type="SUPFAM" id="SSF55486">
    <property type="entry name" value="Metalloproteases ('zincins'), catalytic domain"/>
    <property type="match status" value="1"/>
</dbReference>
<evidence type="ECO:0000313" key="1">
    <source>
        <dbReference type="EMBL" id="VDO71848.1"/>
    </source>
</evidence>
<dbReference type="GO" id="GO:0004222">
    <property type="term" value="F:metalloendopeptidase activity"/>
    <property type="evidence" value="ECO:0007669"/>
    <property type="project" value="InterPro"/>
</dbReference>
<dbReference type="GO" id="GO:0006627">
    <property type="term" value="P:protein processing involved in protein targeting to mitochondrion"/>
    <property type="evidence" value="ECO:0007669"/>
    <property type="project" value="TreeGrafter"/>
</dbReference>
<dbReference type="AlphaFoldDB" id="A0A183JH80"/>
<dbReference type="WBParaSite" id="SCUD_0000205301-mRNA-1">
    <property type="protein sequence ID" value="SCUD_0000205301-mRNA-1"/>
    <property type="gene ID" value="SCUD_0000205301"/>
</dbReference>